<dbReference type="OrthoDB" id="6891183at2759"/>
<organism evidence="5 6">
    <name type="scientific">Pararge aegeria aegeria</name>
    <dbReference type="NCBI Taxonomy" id="348720"/>
    <lineage>
        <taxon>Eukaryota</taxon>
        <taxon>Metazoa</taxon>
        <taxon>Ecdysozoa</taxon>
        <taxon>Arthropoda</taxon>
        <taxon>Hexapoda</taxon>
        <taxon>Insecta</taxon>
        <taxon>Pterygota</taxon>
        <taxon>Neoptera</taxon>
        <taxon>Endopterygota</taxon>
        <taxon>Lepidoptera</taxon>
        <taxon>Glossata</taxon>
        <taxon>Ditrysia</taxon>
        <taxon>Papilionoidea</taxon>
        <taxon>Nymphalidae</taxon>
        <taxon>Satyrinae</taxon>
        <taxon>Satyrini</taxon>
        <taxon>Parargina</taxon>
        <taxon>Pararge</taxon>
    </lineage>
</organism>
<dbReference type="EMBL" id="CAKXAJ010025330">
    <property type="protein sequence ID" value="CAH2238314.1"/>
    <property type="molecule type" value="Genomic_DNA"/>
</dbReference>
<dbReference type="GO" id="GO:0006979">
    <property type="term" value="P:response to oxidative stress"/>
    <property type="evidence" value="ECO:0007669"/>
    <property type="project" value="InterPro"/>
</dbReference>
<keyword evidence="4" id="KW-0325">Glycoprotein</keyword>
<keyword evidence="6" id="KW-1185">Reference proteome</keyword>
<dbReference type="PANTHER" id="PTHR11475">
    <property type="entry name" value="OXIDASE/PEROXIDASE"/>
    <property type="match status" value="1"/>
</dbReference>
<sequence>MPCSLQKYVYDTHTFVIKIVSSPWTKRLRRSLWLLAIVSLQTQAQKNKIEDSNIQTVPSDLRRAVSEALAVERRFLLGANDAYNCTSEEDDISNTPCPPSKYRSASGECNNVRHRPWGRRGDVFIRLLPPNYADGVSQPMAHPRLPEPALAIQAVAQLAQPAEHDYVTSMLAAWGQFVMDDLIATANGNKATNGVRAEWDTVISLCRNIHGITIPKGKMNGRRPVL</sequence>
<evidence type="ECO:0000256" key="3">
    <source>
        <dbReference type="ARBA" id="ARBA00022559"/>
    </source>
</evidence>
<dbReference type="Pfam" id="PF03098">
    <property type="entry name" value="An_peroxidase"/>
    <property type="match status" value="1"/>
</dbReference>
<dbReference type="GO" id="GO:0020037">
    <property type="term" value="F:heme binding"/>
    <property type="evidence" value="ECO:0007669"/>
    <property type="project" value="InterPro"/>
</dbReference>
<dbReference type="Gene3D" id="1.10.640.10">
    <property type="entry name" value="Haem peroxidase domain superfamily, animal type"/>
    <property type="match status" value="1"/>
</dbReference>
<dbReference type="InterPro" id="IPR037120">
    <property type="entry name" value="Haem_peroxidase_sf_animal"/>
</dbReference>
<keyword evidence="3" id="KW-0575">Peroxidase</keyword>
<keyword evidence="3" id="KW-0560">Oxidoreductase</keyword>
<dbReference type="Proteomes" id="UP000838756">
    <property type="component" value="Unassembled WGS sequence"/>
</dbReference>
<dbReference type="InterPro" id="IPR010255">
    <property type="entry name" value="Haem_peroxidase_sf"/>
</dbReference>
<evidence type="ECO:0000313" key="6">
    <source>
        <dbReference type="Proteomes" id="UP000838756"/>
    </source>
</evidence>
<comment type="subcellular location">
    <subcellularLocation>
        <location evidence="1">Secreted</location>
    </subcellularLocation>
</comment>
<gene>
    <name evidence="5" type="primary">jg17471</name>
    <name evidence="5" type="ORF">PAEG_LOCUS15420</name>
</gene>
<evidence type="ECO:0000256" key="4">
    <source>
        <dbReference type="ARBA" id="ARBA00023180"/>
    </source>
</evidence>
<dbReference type="PANTHER" id="PTHR11475:SF4">
    <property type="entry name" value="CHORION PEROXIDASE"/>
    <property type="match status" value="1"/>
</dbReference>
<protein>
    <submittedName>
        <fullName evidence="5">Jg17471 protein</fullName>
    </submittedName>
</protein>
<accession>A0A8S4RQ85</accession>
<dbReference type="PROSITE" id="PS50292">
    <property type="entry name" value="PEROXIDASE_3"/>
    <property type="match status" value="1"/>
</dbReference>
<evidence type="ECO:0000256" key="2">
    <source>
        <dbReference type="ARBA" id="ARBA00022525"/>
    </source>
</evidence>
<reference evidence="5" key="1">
    <citation type="submission" date="2022-03" db="EMBL/GenBank/DDBJ databases">
        <authorList>
            <person name="Lindestad O."/>
        </authorList>
    </citation>
    <scope>NUCLEOTIDE SEQUENCE</scope>
</reference>
<comment type="caution">
    <text evidence="5">The sequence shown here is derived from an EMBL/GenBank/DDBJ whole genome shotgun (WGS) entry which is preliminary data.</text>
</comment>
<dbReference type="GO" id="GO:0004601">
    <property type="term" value="F:peroxidase activity"/>
    <property type="evidence" value="ECO:0007669"/>
    <property type="project" value="UniProtKB-KW"/>
</dbReference>
<evidence type="ECO:0000313" key="5">
    <source>
        <dbReference type="EMBL" id="CAH2238314.1"/>
    </source>
</evidence>
<dbReference type="SUPFAM" id="SSF48113">
    <property type="entry name" value="Heme-dependent peroxidases"/>
    <property type="match status" value="1"/>
</dbReference>
<name>A0A8S4RQ85_9NEOP</name>
<dbReference type="AlphaFoldDB" id="A0A8S4RQ85"/>
<keyword evidence="2" id="KW-0964">Secreted</keyword>
<proteinExistence type="predicted"/>
<dbReference type="InterPro" id="IPR019791">
    <property type="entry name" value="Haem_peroxidase_animal"/>
</dbReference>
<dbReference type="GO" id="GO:0005576">
    <property type="term" value="C:extracellular region"/>
    <property type="evidence" value="ECO:0007669"/>
    <property type="project" value="UniProtKB-SubCell"/>
</dbReference>
<evidence type="ECO:0000256" key="1">
    <source>
        <dbReference type="ARBA" id="ARBA00004613"/>
    </source>
</evidence>